<dbReference type="AlphaFoldDB" id="A0A916UEK6"/>
<dbReference type="CDD" id="cd06529">
    <property type="entry name" value="S24_LexA-like"/>
    <property type="match status" value="1"/>
</dbReference>
<dbReference type="Proteomes" id="UP000637002">
    <property type="component" value="Unassembled WGS sequence"/>
</dbReference>
<comment type="caution">
    <text evidence="2">The sequence shown here is derived from an EMBL/GenBank/DDBJ whole genome shotgun (WGS) entry which is preliminary data.</text>
</comment>
<reference evidence="2" key="1">
    <citation type="journal article" date="2014" name="Int. J. Syst. Evol. Microbiol.">
        <title>Complete genome sequence of Corynebacterium casei LMG S-19264T (=DSM 44701T), isolated from a smear-ripened cheese.</title>
        <authorList>
            <consortium name="US DOE Joint Genome Institute (JGI-PGF)"/>
            <person name="Walter F."/>
            <person name="Albersmeier A."/>
            <person name="Kalinowski J."/>
            <person name="Ruckert C."/>
        </authorList>
    </citation>
    <scope>NUCLEOTIDE SEQUENCE</scope>
    <source>
        <strain evidence="2">CGMCC 1.12919</strain>
    </source>
</reference>
<evidence type="ECO:0000259" key="1">
    <source>
        <dbReference type="Pfam" id="PF00717"/>
    </source>
</evidence>
<dbReference type="InterPro" id="IPR036286">
    <property type="entry name" value="LexA/Signal_pep-like_sf"/>
</dbReference>
<dbReference type="Pfam" id="PF00717">
    <property type="entry name" value="Peptidase_S24"/>
    <property type="match status" value="1"/>
</dbReference>
<accession>A0A916UEK6</accession>
<feature type="domain" description="Peptidase S24/S26A/S26B/S26C" evidence="1">
    <location>
        <begin position="111"/>
        <end position="223"/>
    </location>
</feature>
<gene>
    <name evidence="2" type="ORF">GCM10010994_31310</name>
</gene>
<reference evidence="2" key="2">
    <citation type="submission" date="2020-09" db="EMBL/GenBank/DDBJ databases">
        <authorList>
            <person name="Sun Q."/>
            <person name="Zhou Y."/>
        </authorList>
    </citation>
    <scope>NUCLEOTIDE SEQUENCE</scope>
    <source>
        <strain evidence="2">CGMCC 1.12919</strain>
    </source>
</reference>
<dbReference type="EMBL" id="BMGG01000005">
    <property type="protein sequence ID" value="GGC70512.1"/>
    <property type="molecule type" value="Genomic_DNA"/>
</dbReference>
<sequence>MGFFPFDYGQKSGQFPNMAGWRKKLEDEIVGRGLDMKALSVQAGLGETYVRDALKRGRGKLENLRKIAVALGRPANWLDDEGDGAPVTLFRPEPNATLPVYQQFPRGRIPIFGHAAGGADGRFVMNGERVGETFCPPSLEGVEGAYAVYVHGDSMAPRFKAGETVWVNPHLPVRRGDDVVVQLLRSSVDDGTPPDAFVKEFVSRGGTTLILYQHNPPEGQDRELRFPEDQVLSVHRIVFAGLS</sequence>
<dbReference type="RefSeq" id="WP_188610104.1">
    <property type="nucleotide sequence ID" value="NZ_BMGG01000005.1"/>
</dbReference>
<evidence type="ECO:0000313" key="3">
    <source>
        <dbReference type="Proteomes" id="UP000637002"/>
    </source>
</evidence>
<name>A0A916UEK6_9HYPH</name>
<keyword evidence="3" id="KW-1185">Reference proteome</keyword>
<dbReference type="Gene3D" id="2.10.109.10">
    <property type="entry name" value="Umud Fragment, subunit A"/>
    <property type="match status" value="1"/>
</dbReference>
<proteinExistence type="predicted"/>
<dbReference type="InterPro" id="IPR015927">
    <property type="entry name" value="Peptidase_S24_S26A/B/C"/>
</dbReference>
<evidence type="ECO:0000313" key="2">
    <source>
        <dbReference type="EMBL" id="GGC70512.1"/>
    </source>
</evidence>
<organism evidence="2 3">
    <name type="scientific">Chelatococcus reniformis</name>
    <dbReference type="NCBI Taxonomy" id="1494448"/>
    <lineage>
        <taxon>Bacteria</taxon>
        <taxon>Pseudomonadati</taxon>
        <taxon>Pseudomonadota</taxon>
        <taxon>Alphaproteobacteria</taxon>
        <taxon>Hyphomicrobiales</taxon>
        <taxon>Chelatococcaceae</taxon>
        <taxon>Chelatococcus</taxon>
    </lineage>
</organism>
<protein>
    <submittedName>
        <fullName evidence="2">Repressor</fullName>
    </submittedName>
</protein>
<dbReference type="InterPro" id="IPR039418">
    <property type="entry name" value="LexA-like"/>
</dbReference>
<dbReference type="SUPFAM" id="SSF51306">
    <property type="entry name" value="LexA/Signal peptidase"/>
    <property type="match status" value="1"/>
</dbReference>